<protein>
    <submittedName>
        <fullName evidence="2">CLUMA_CG016268, isoform A</fullName>
    </submittedName>
</protein>
<accession>A0A1J1ISN2</accession>
<evidence type="ECO:0000256" key="1">
    <source>
        <dbReference type="SAM" id="Phobius"/>
    </source>
</evidence>
<feature type="transmembrane region" description="Helical" evidence="1">
    <location>
        <begin position="57"/>
        <end position="77"/>
    </location>
</feature>
<sequence length="105" mass="11471">MDLNLNNLNKMEISLEKFGTICAWILLSISLYSTISIVQLMNLIFFNGIPKNGEESVIFGVIGIFGGFVAFTKSSIISYQAIDGIKKAVELGDEKKVVFMATASV</sequence>
<organism evidence="2 3">
    <name type="scientific">Clunio marinus</name>
    <dbReference type="NCBI Taxonomy" id="568069"/>
    <lineage>
        <taxon>Eukaryota</taxon>
        <taxon>Metazoa</taxon>
        <taxon>Ecdysozoa</taxon>
        <taxon>Arthropoda</taxon>
        <taxon>Hexapoda</taxon>
        <taxon>Insecta</taxon>
        <taxon>Pterygota</taxon>
        <taxon>Neoptera</taxon>
        <taxon>Endopterygota</taxon>
        <taxon>Diptera</taxon>
        <taxon>Nematocera</taxon>
        <taxon>Chironomoidea</taxon>
        <taxon>Chironomidae</taxon>
        <taxon>Clunio</taxon>
    </lineage>
</organism>
<dbReference type="Proteomes" id="UP000183832">
    <property type="component" value="Unassembled WGS sequence"/>
</dbReference>
<evidence type="ECO:0000313" key="2">
    <source>
        <dbReference type="EMBL" id="CRL03215.1"/>
    </source>
</evidence>
<keyword evidence="1" id="KW-0472">Membrane</keyword>
<keyword evidence="1" id="KW-0812">Transmembrane</keyword>
<evidence type="ECO:0000313" key="3">
    <source>
        <dbReference type="Proteomes" id="UP000183832"/>
    </source>
</evidence>
<feature type="transmembrane region" description="Helical" evidence="1">
    <location>
        <begin position="21"/>
        <end position="45"/>
    </location>
</feature>
<reference evidence="2 3" key="1">
    <citation type="submission" date="2015-04" db="EMBL/GenBank/DDBJ databases">
        <authorList>
            <person name="Syromyatnikov M.Y."/>
            <person name="Popov V.N."/>
        </authorList>
    </citation>
    <scope>NUCLEOTIDE SEQUENCE [LARGE SCALE GENOMIC DNA]</scope>
</reference>
<proteinExistence type="predicted"/>
<keyword evidence="3" id="KW-1185">Reference proteome</keyword>
<dbReference type="EMBL" id="CVRI01000059">
    <property type="protein sequence ID" value="CRL03215.1"/>
    <property type="molecule type" value="Genomic_DNA"/>
</dbReference>
<keyword evidence="1" id="KW-1133">Transmembrane helix</keyword>
<name>A0A1J1ISN2_9DIPT</name>
<gene>
    <name evidence="2" type="ORF">CLUMA_CG016268</name>
</gene>
<dbReference type="AlphaFoldDB" id="A0A1J1ISN2"/>